<evidence type="ECO:0000313" key="2">
    <source>
        <dbReference type="Proteomes" id="UP000824469"/>
    </source>
</evidence>
<dbReference type="AlphaFoldDB" id="A0AA38L8K1"/>
<dbReference type="Proteomes" id="UP000824469">
    <property type="component" value="Unassembled WGS sequence"/>
</dbReference>
<keyword evidence="2" id="KW-1185">Reference proteome</keyword>
<reference evidence="1 2" key="1">
    <citation type="journal article" date="2021" name="Nat. Plants">
        <title>The Taxus genome provides insights into paclitaxel biosynthesis.</title>
        <authorList>
            <person name="Xiong X."/>
            <person name="Gou J."/>
            <person name="Liao Q."/>
            <person name="Li Y."/>
            <person name="Zhou Q."/>
            <person name="Bi G."/>
            <person name="Li C."/>
            <person name="Du R."/>
            <person name="Wang X."/>
            <person name="Sun T."/>
            <person name="Guo L."/>
            <person name="Liang H."/>
            <person name="Lu P."/>
            <person name="Wu Y."/>
            <person name="Zhang Z."/>
            <person name="Ro D.K."/>
            <person name="Shang Y."/>
            <person name="Huang S."/>
            <person name="Yan J."/>
        </authorList>
    </citation>
    <scope>NUCLEOTIDE SEQUENCE [LARGE SCALE GENOMIC DNA]</scope>
    <source>
        <strain evidence="1">Ta-2019</strain>
    </source>
</reference>
<dbReference type="EMBL" id="JAHRHJ020000006">
    <property type="protein sequence ID" value="KAH9311302.1"/>
    <property type="molecule type" value="Genomic_DNA"/>
</dbReference>
<evidence type="ECO:0000313" key="1">
    <source>
        <dbReference type="EMBL" id="KAH9311302.1"/>
    </source>
</evidence>
<proteinExistence type="predicted"/>
<protein>
    <submittedName>
        <fullName evidence="1">Uncharacterized protein</fullName>
    </submittedName>
</protein>
<sequence>MAASLLNISVNCATPRLEGNSSVRAVQNISVLTPSVKLPPLPLNRASQKKCTQLQTQRNLYGGDHRNIKMVVVMATGESADSGIDVDDILKRVQEVVSFLNEL</sequence>
<gene>
    <name evidence="1" type="ORF">KI387_026337</name>
</gene>
<name>A0AA38L8K1_TAXCH</name>
<accession>A0AA38L8K1</accession>
<organism evidence="1 2">
    <name type="scientific">Taxus chinensis</name>
    <name type="common">Chinese yew</name>
    <name type="synonym">Taxus wallichiana var. chinensis</name>
    <dbReference type="NCBI Taxonomy" id="29808"/>
    <lineage>
        <taxon>Eukaryota</taxon>
        <taxon>Viridiplantae</taxon>
        <taxon>Streptophyta</taxon>
        <taxon>Embryophyta</taxon>
        <taxon>Tracheophyta</taxon>
        <taxon>Spermatophyta</taxon>
        <taxon>Pinopsida</taxon>
        <taxon>Pinidae</taxon>
        <taxon>Conifers II</taxon>
        <taxon>Cupressales</taxon>
        <taxon>Taxaceae</taxon>
        <taxon>Taxus</taxon>
    </lineage>
</organism>
<comment type="caution">
    <text evidence="1">The sequence shown here is derived from an EMBL/GenBank/DDBJ whole genome shotgun (WGS) entry which is preliminary data.</text>
</comment>